<feature type="region of interest" description="Disordered" evidence="4">
    <location>
        <begin position="1"/>
        <end position="51"/>
    </location>
</feature>
<comment type="caution">
    <text evidence="7">The sequence shown here is derived from an EMBL/GenBank/DDBJ whole genome shotgun (WGS) entry which is preliminary data.</text>
</comment>
<reference evidence="7 8" key="1">
    <citation type="submission" date="2023-07" db="EMBL/GenBank/DDBJ databases">
        <title>Genomic Encyclopedia of Type Strains, Phase IV (KMG-IV): sequencing the most valuable type-strain genomes for metagenomic binning, comparative biology and taxonomic classification.</title>
        <authorList>
            <person name="Goeker M."/>
        </authorList>
    </citation>
    <scope>NUCLEOTIDE SEQUENCE [LARGE SCALE GENOMIC DNA]</scope>
    <source>
        <strain evidence="7 8">DSM 5896</strain>
    </source>
</reference>
<dbReference type="Gene3D" id="3.30.450.40">
    <property type="match status" value="1"/>
</dbReference>
<dbReference type="Gene3D" id="1.10.10.10">
    <property type="entry name" value="Winged helix-like DNA-binding domain superfamily/Winged helix DNA-binding domain"/>
    <property type="match status" value="1"/>
</dbReference>
<keyword evidence="2 7" id="KW-0238">DNA-binding</keyword>
<dbReference type="InterPro" id="IPR005471">
    <property type="entry name" value="Tscrpt_reg_IclR_N"/>
</dbReference>
<dbReference type="InterPro" id="IPR036390">
    <property type="entry name" value="WH_DNA-bd_sf"/>
</dbReference>
<keyword evidence="3" id="KW-0804">Transcription</keyword>
<keyword evidence="1" id="KW-0805">Transcription regulation</keyword>
<organism evidence="7 8">
    <name type="scientific">Labrys monachus</name>
    <dbReference type="NCBI Taxonomy" id="217067"/>
    <lineage>
        <taxon>Bacteria</taxon>
        <taxon>Pseudomonadati</taxon>
        <taxon>Pseudomonadota</taxon>
        <taxon>Alphaproteobacteria</taxon>
        <taxon>Hyphomicrobiales</taxon>
        <taxon>Xanthobacteraceae</taxon>
        <taxon>Labrys</taxon>
    </lineage>
</organism>
<dbReference type="RefSeq" id="WP_307429135.1">
    <property type="nucleotide sequence ID" value="NZ_JAUSVK010000001.1"/>
</dbReference>
<gene>
    <name evidence="7" type="ORF">J3R73_003383</name>
</gene>
<evidence type="ECO:0000259" key="6">
    <source>
        <dbReference type="PROSITE" id="PS51078"/>
    </source>
</evidence>
<accession>A0ABU0FGD5</accession>
<dbReference type="InterPro" id="IPR050707">
    <property type="entry name" value="HTH_MetabolicPath_Reg"/>
</dbReference>
<dbReference type="InterPro" id="IPR014757">
    <property type="entry name" value="Tscrpt_reg_IclR_C"/>
</dbReference>
<dbReference type="InterPro" id="IPR029016">
    <property type="entry name" value="GAF-like_dom_sf"/>
</dbReference>
<proteinExistence type="predicted"/>
<dbReference type="Proteomes" id="UP001237448">
    <property type="component" value="Unassembled WGS sequence"/>
</dbReference>
<evidence type="ECO:0000256" key="4">
    <source>
        <dbReference type="SAM" id="MobiDB-lite"/>
    </source>
</evidence>
<dbReference type="PANTHER" id="PTHR30136:SF35">
    <property type="entry name" value="HTH-TYPE TRANSCRIPTIONAL REGULATOR RV1719"/>
    <property type="match status" value="1"/>
</dbReference>
<dbReference type="Pfam" id="PF09339">
    <property type="entry name" value="HTH_IclR"/>
    <property type="match status" value="1"/>
</dbReference>
<feature type="domain" description="HTH iclR-type" evidence="5">
    <location>
        <begin position="51"/>
        <end position="113"/>
    </location>
</feature>
<dbReference type="InterPro" id="IPR036388">
    <property type="entry name" value="WH-like_DNA-bd_sf"/>
</dbReference>
<keyword evidence="8" id="KW-1185">Reference proteome</keyword>
<evidence type="ECO:0000313" key="7">
    <source>
        <dbReference type="EMBL" id="MDQ0393591.1"/>
    </source>
</evidence>
<dbReference type="EMBL" id="JAUSVK010000001">
    <property type="protein sequence ID" value="MDQ0393591.1"/>
    <property type="molecule type" value="Genomic_DNA"/>
</dbReference>
<dbReference type="SUPFAM" id="SSF55781">
    <property type="entry name" value="GAF domain-like"/>
    <property type="match status" value="1"/>
</dbReference>
<dbReference type="PROSITE" id="PS51077">
    <property type="entry name" value="HTH_ICLR"/>
    <property type="match status" value="1"/>
</dbReference>
<evidence type="ECO:0000256" key="3">
    <source>
        <dbReference type="ARBA" id="ARBA00023163"/>
    </source>
</evidence>
<evidence type="ECO:0000313" key="8">
    <source>
        <dbReference type="Proteomes" id="UP001237448"/>
    </source>
</evidence>
<dbReference type="GO" id="GO:0003677">
    <property type="term" value="F:DNA binding"/>
    <property type="evidence" value="ECO:0007669"/>
    <property type="project" value="UniProtKB-KW"/>
</dbReference>
<feature type="domain" description="IclR-ED" evidence="6">
    <location>
        <begin position="114"/>
        <end position="292"/>
    </location>
</feature>
<evidence type="ECO:0000259" key="5">
    <source>
        <dbReference type="PROSITE" id="PS51077"/>
    </source>
</evidence>
<sequence length="292" mass="31568">MRETETREGAAALFTPMLNETSHFPSGAAARPHPQPAPPSARPHGGHDGGVKSATRALEIIELFAVHRHPLSVTEIADALAIPQSSSSVLLQAMSQAGFIARDRRTRKYMPSIRSVFLGNWIHDTLFREGSLLRALDTLSLAADANVRLGVRNGIHVQYVHVSWPRTEPDRQHLAPGMMMPICHDGLGRILLAAEGEAEARSIVRHANAIGDGPGAVNVEAFMPSLRRHRAAGFAECDDLENTGERVLAVPLPARFDNPVAIGLGVAADRLPAERPALLAMLETRVKDAWGM</sequence>
<evidence type="ECO:0000256" key="1">
    <source>
        <dbReference type="ARBA" id="ARBA00023015"/>
    </source>
</evidence>
<protein>
    <submittedName>
        <fullName evidence="7">DNA-binding IclR family transcriptional regulator</fullName>
    </submittedName>
</protein>
<name>A0ABU0FGD5_9HYPH</name>
<dbReference type="PROSITE" id="PS51078">
    <property type="entry name" value="ICLR_ED"/>
    <property type="match status" value="1"/>
</dbReference>
<dbReference type="PANTHER" id="PTHR30136">
    <property type="entry name" value="HELIX-TURN-HELIX TRANSCRIPTIONAL REGULATOR, ICLR FAMILY"/>
    <property type="match status" value="1"/>
</dbReference>
<dbReference type="InterPro" id="IPR011991">
    <property type="entry name" value="ArsR-like_HTH"/>
</dbReference>
<dbReference type="SUPFAM" id="SSF46785">
    <property type="entry name" value="Winged helix' DNA-binding domain"/>
    <property type="match status" value="1"/>
</dbReference>
<dbReference type="Pfam" id="PF01614">
    <property type="entry name" value="IclR_C"/>
    <property type="match status" value="1"/>
</dbReference>
<evidence type="ECO:0000256" key="2">
    <source>
        <dbReference type="ARBA" id="ARBA00023125"/>
    </source>
</evidence>
<dbReference type="CDD" id="cd00090">
    <property type="entry name" value="HTH_ARSR"/>
    <property type="match status" value="1"/>
</dbReference>